<dbReference type="PIRSF" id="PIRSF009180">
    <property type="entry name" value="UCP009180"/>
    <property type="match status" value="1"/>
</dbReference>
<name>A0ABP7CCZ6_9PSEU</name>
<dbReference type="PANTHER" id="PTHR46491:SF3">
    <property type="entry name" value="CDGSH IRON-SULFUR DOMAIN-CONTAINING PROTEIN 3, MITOCHONDRIAL"/>
    <property type="match status" value="1"/>
</dbReference>
<dbReference type="InterPro" id="IPR018967">
    <property type="entry name" value="FeS-contain_CDGSH-typ"/>
</dbReference>
<dbReference type="Pfam" id="PF09360">
    <property type="entry name" value="zf-CDGSH"/>
    <property type="match status" value="2"/>
</dbReference>
<dbReference type="SMART" id="SM00704">
    <property type="entry name" value="ZnF_CDGSH"/>
    <property type="match status" value="2"/>
</dbReference>
<dbReference type="Proteomes" id="UP001500711">
    <property type="component" value="Unassembled WGS sequence"/>
</dbReference>
<organism evidence="6 7">
    <name type="scientific">Lentzea roselyniae</name>
    <dbReference type="NCBI Taxonomy" id="531940"/>
    <lineage>
        <taxon>Bacteria</taxon>
        <taxon>Bacillati</taxon>
        <taxon>Actinomycetota</taxon>
        <taxon>Actinomycetes</taxon>
        <taxon>Pseudonocardiales</taxon>
        <taxon>Pseudonocardiaceae</taxon>
        <taxon>Lentzea</taxon>
    </lineage>
</organism>
<dbReference type="InterPro" id="IPR052950">
    <property type="entry name" value="CISD"/>
</dbReference>
<evidence type="ECO:0000256" key="4">
    <source>
        <dbReference type="ARBA" id="ARBA00023014"/>
    </source>
</evidence>
<keyword evidence="7" id="KW-1185">Reference proteome</keyword>
<proteinExistence type="predicted"/>
<accession>A0ABP7CCZ6</accession>
<dbReference type="InterPro" id="IPR016548">
    <property type="entry name" value="UCP009180"/>
</dbReference>
<keyword evidence="4" id="KW-0411">Iron-sulfur</keyword>
<evidence type="ECO:0000256" key="3">
    <source>
        <dbReference type="ARBA" id="ARBA00023004"/>
    </source>
</evidence>
<dbReference type="Gene3D" id="3.40.5.90">
    <property type="entry name" value="CDGSH iron-sulfur domain, mitoNEET-type"/>
    <property type="match status" value="2"/>
</dbReference>
<evidence type="ECO:0000259" key="5">
    <source>
        <dbReference type="SMART" id="SM00704"/>
    </source>
</evidence>
<protein>
    <submittedName>
        <fullName evidence="6">CDGSH iron-sulfur domain-containing protein</fullName>
    </submittedName>
</protein>
<evidence type="ECO:0000256" key="2">
    <source>
        <dbReference type="ARBA" id="ARBA00022723"/>
    </source>
</evidence>
<dbReference type="InterPro" id="IPR042216">
    <property type="entry name" value="MitoNEET_CISD"/>
</dbReference>
<dbReference type="PANTHER" id="PTHR46491">
    <property type="entry name" value="CDGSH IRON SULFUR DOMAIN PROTEIN HOMOLOG"/>
    <property type="match status" value="1"/>
</dbReference>
<reference evidence="7" key="1">
    <citation type="journal article" date="2019" name="Int. J. Syst. Evol. Microbiol.">
        <title>The Global Catalogue of Microorganisms (GCM) 10K type strain sequencing project: providing services to taxonomists for standard genome sequencing and annotation.</title>
        <authorList>
            <consortium name="The Broad Institute Genomics Platform"/>
            <consortium name="The Broad Institute Genome Sequencing Center for Infectious Disease"/>
            <person name="Wu L."/>
            <person name="Ma J."/>
        </authorList>
    </citation>
    <scope>NUCLEOTIDE SEQUENCE [LARGE SCALE GENOMIC DNA]</scope>
    <source>
        <strain evidence="7">JCM 17494</strain>
    </source>
</reference>
<dbReference type="EMBL" id="BAABBE010000063">
    <property type="protein sequence ID" value="GAA3687754.1"/>
    <property type="molecule type" value="Genomic_DNA"/>
</dbReference>
<dbReference type="RefSeq" id="WP_346137128.1">
    <property type="nucleotide sequence ID" value="NZ_BAABBE010000063.1"/>
</dbReference>
<gene>
    <name evidence="6" type="ORF">GCM10022267_88160</name>
</gene>
<keyword evidence="3" id="KW-0408">Iron</keyword>
<keyword evidence="1" id="KW-0001">2Fe-2S</keyword>
<sequence length="241" mass="26417">MTGRHERRIVVLRNGPYVVYGGVPLRRKRKIISADGDSVTWQTSEPIPTEEIYALCRCGRSSAKPFCDGTHAEIGFDGTEATPMRPYAELQHVHDGVDVSAQRVGELCVHAAFCVGRTRPIAKMLADTDDSDIRSDVMSRIDHCPSGSYSYALHRGGDTVEVDLPQAISVLEEENGQASALWVSGRVPVHRSDGRPQETRNRVTLCRCGHSANKPLCDGTHRKIGFRETGEAVTDSSSTLD</sequence>
<feature type="domain" description="Iron-binding zinc finger CDGSH type" evidence="5">
    <location>
        <begin position="42"/>
        <end position="77"/>
    </location>
</feature>
<evidence type="ECO:0000313" key="7">
    <source>
        <dbReference type="Proteomes" id="UP001500711"/>
    </source>
</evidence>
<comment type="caution">
    <text evidence="6">The sequence shown here is derived from an EMBL/GenBank/DDBJ whole genome shotgun (WGS) entry which is preliminary data.</text>
</comment>
<feature type="domain" description="Iron-binding zinc finger CDGSH type" evidence="5">
    <location>
        <begin position="190"/>
        <end position="227"/>
    </location>
</feature>
<evidence type="ECO:0000256" key="1">
    <source>
        <dbReference type="ARBA" id="ARBA00022714"/>
    </source>
</evidence>
<keyword evidence="2" id="KW-0479">Metal-binding</keyword>
<evidence type="ECO:0000313" key="6">
    <source>
        <dbReference type="EMBL" id="GAA3687754.1"/>
    </source>
</evidence>